<protein>
    <submittedName>
        <fullName evidence="2">Uncharacterized protein</fullName>
    </submittedName>
</protein>
<name>A0ABV1QF63_STRMI</name>
<feature type="region of interest" description="Disordered" evidence="1">
    <location>
        <begin position="92"/>
        <end position="126"/>
    </location>
</feature>
<gene>
    <name evidence="2" type="ORF">ABR748_37420</name>
</gene>
<keyword evidence="3" id="KW-1185">Reference proteome</keyword>
<sequence>MPVDTHPTLCDSCKHRAAAHDADQQEQPESLSDWAQQKRFLRFTSRPRCTECKAAFTDERWQAVERTGWNPLPQERHPTLCQTCTQEYDDSIENAWPHRPTPSPRRSSRYRSRSPAGGSRACAPDPMRRQALRNLQGWWAVSRGCRSRFCPSGLLTMFPTSVHGDLLKEQEESERQTELCELRLIVRQVVLRWLILTPHDTEDLAPRFDAAADCGSCEQAIDEPLRAFFQEMTTRDDIRS</sequence>
<proteinExistence type="predicted"/>
<evidence type="ECO:0000313" key="2">
    <source>
        <dbReference type="EMBL" id="MER0429815.1"/>
    </source>
</evidence>
<reference evidence="2 3" key="1">
    <citation type="submission" date="2024-01" db="EMBL/GenBank/DDBJ databases">
        <title>Metagenomic exploration of the rhizosphere soil microbial community and their significance in facilitating the development of wild simulated ginseng.</title>
        <authorList>
            <person name="Huang J."/>
        </authorList>
    </citation>
    <scope>NUCLEOTIDE SEQUENCE [LARGE SCALE GENOMIC DNA]</scope>
    <source>
        <strain evidence="2 3">WY141</strain>
    </source>
</reference>
<accession>A0ABV1QF63</accession>
<dbReference type="RefSeq" id="WP_350241870.1">
    <property type="nucleotide sequence ID" value="NZ_JBEJUE010000075.1"/>
</dbReference>
<organism evidence="2 3">
    <name type="scientific">Streptomyces microflavus</name>
    <name type="common">Streptomyces lipmanii</name>
    <dbReference type="NCBI Taxonomy" id="1919"/>
    <lineage>
        <taxon>Bacteria</taxon>
        <taxon>Bacillati</taxon>
        <taxon>Actinomycetota</taxon>
        <taxon>Actinomycetes</taxon>
        <taxon>Kitasatosporales</taxon>
        <taxon>Streptomycetaceae</taxon>
        <taxon>Streptomyces</taxon>
    </lineage>
</organism>
<dbReference type="EMBL" id="JBEJUE010000075">
    <property type="protein sequence ID" value="MER0429815.1"/>
    <property type="molecule type" value="Genomic_DNA"/>
</dbReference>
<comment type="caution">
    <text evidence="2">The sequence shown here is derived from an EMBL/GenBank/DDBJ whole genome shotgun (WGS) entry which is preliminary data.</text>
</comment>
<evidence type="ECO:0000313" key="3">
    <source>
        <dbReference type="Proteomes" id="UP001456562"/>
    </source>
</evidence>
<dbReference type="Proteomes" id="UP001456562">
    <property type="component" value="Unassembled WGS sequence"/>
</dbReference>
<evidence type="ECO:0000256" key="1">
    <source>
        <dbReference type="SAM" id="MobiDB-lite"/>
    </source>
</evidence>